<evidence type="ECO:0000259" key="2">
    <source>
        <dbReference type="Pfam" id="PF06202"/>
    </source>
</evidence>
<protein>
    <recommendedName>
        <fullName evidence="2">Glycogen debranching enzyme C-terminal domain-containing protein</fullName>
    </recommendedName>
</protein>
<gene>
    <name evidence="3" type="ORF">METZ01_LOCUS247768</name>
</gene>
<name>A0A382I5D9_9ZZZZ</name>
<feature type="region of interest" description="Disordered" evidence="1">
    <location>
        <begin position="69"/>
        <end position="93"/>
    </location>
</feature>
<dbReference type="GO" id="GO:0004134">
    <property type="term" value="F:4-alpha-glucanotransferase activity"/>
    <property type="evidence" value="ECO:0007669"/>
    <property type="project" value="InterPro"/>
</dbReference>
<dbReference type="PANTHER" id="PTHR10569:SF2">
    <property type="entry name" value="GLYCOGEN DEBRANCHING ENZYME"/>
    <property type="match status" value="1"/>
</dbReference>
<dbReference type="EMBL" id="UINC01065348">
    <property type="protein sequence ID" value="SVB94914.1"/>
    <property type="molecule type" value="Genomic_DNA"/>
</dbReference>
<evidence type="ECO:0000256" key="1">
    <source>
        <dbReference type="SAM" id="MobiDB-lite"/>
    </source>
</evidence>
<evidence type="ECO:0000313" key="3">
    <source>
        <dbReference type="EMBL" id="SVB94914.1"/>
    </source>
</evidence>
<dbReference type="Pfam" id="PF06202">
    <property type="entry name" value="GDE_C"/>
    <property type="match status" value="1"/>
</dbReference>
<organism evidence="3">
    <name type="scientific">marine metagenome</name>
    <dbReference type="NCBI Taxonomy" id="408172"/>
    <lineage>
        <taxon>unclassified sequences</taxon>
        <taxon>metagenomes</taxon>
        <taxon>ecological metagenomes</taxon>
    </lineage>
</organism>
<dbReference type="AlphaFoldDB" id="A0A382I5D9"/>
<dbReference type="InterPro" id="IPR010401">
    <property type="entry name" value="AGL/Gdb1"/>
</dbReference>
<dbReference type="PANTHER" id="PTHR10569">
    <property type="entry name" value="GLYCOGEN DEBRANCHING ENZYME"/>
    <property type="match status" value="1"/>
</dbReference>
<accession>A0A382I5D9</accession>
<dbReference type="InterPro" id="IPR008928">
    <property type="entry name" value="6-hairpin_glycosidase_sf"/>
</dbReference>
<dbReference type="InterPro" id="IPR032790">
    <property type="entry name" value="GDE_C"/>
</dbReference>
<proteinExistence type="predicted"/>
<reference evidence="3" key="1">
    <citation type="submission" date="2018-05" db="EMBL/GenBank/DDBJ databases">
        <authorList>
            <person name="Lanie J.A."/>
            <person name="Ng W.-L."/>
            <person name="Kazmierczak K.M."/>
            <person name="Andrzejewski T.M."/>
            <person name="Davidsen T.M."/>
            <person name="Wayne K.J."/>
            <person name="Tettelin H."/>
            <person name="Glass J.I."/>
            <person name="Rusch D."/>
            <person name="Podicherti R."/>
            <person name="Tsui H.-C.T."/>
            <person name="Winkler M.E."/>
        </authorList>
    </citation>
    <scope>NUCLEOTIDE SEQUENCE</scope>
</reference>
<sequence length="108" mass="11766">MDPPVGCLVMLSRREETIVVDVDGVSGNHDSVVRPNQLFALSPPFPLVESEWARRVLEVARQQLATSRGLRSLSPEDPQYRGHYGGDPLARDGATIRERCGAGSSVPI</sequence>
<dbReference type="GO" id="GO:0005980">
    <property type="term" value="P:glycogen catabolic process"/>
    <property type="evidence" value="ECO:0007669"/>
    <property type="project" value="InterPro"/>
</dbReference>
<dbReference type="GO" id="GO:0004135">
    <property type="term" value="F:amylo-alpha-1,6-glucosidase activity"/>
    <property type="evidence" value="ECO:0007669"/>
    <property type="project" value="InterPro"/>
</dbReference>
<dbReference type="SUPFAM" id="SSF48208">
    <property type="entry name" value="Six-hairpin glycosidases"/>
    <property type="match status" value="1"/>
</dbReference>
<feature type="domain" description="Glycogen debranching enzyme C-terminal" evidence="2">
    <location>
        <begin position="15"/>
        <end position="93"/>
    </location>
</feature>